<comment type="caution">
    <text evidence="2">The sequence shown here is derived from an EMBL/GenBank/DDBJ whole genome shotgun (WGS) entry which is preliminary data.</text>
</comment>
<dbReference type="PANTHER" id="PTHR43031">
    <property type="entry name" value="FAD-DEPENDENT OXIDOREDUCTASE"/>
    <property type="match status" value="1"/>
</dbReference>
<dbReference type="PANTHER" id="PTHR43031:SF18">
    <property type="entry name" value="RHODANESE-RELATED SULFURTRANSFERASES"/>
    <property type="match status" value="1"/>
</dbReference>
<dbReference type="GO" id="GO:0016740">
    <property type="term" value="F:transferase activity"/>
    <property type="evidence" value="ECO:0007669"/>
    <property type="project" value="UniProtKB-KW"/>
</dbReference>
<dbReference type="Pfam" id="PF00581">
    <property type="entry name" value="Rhodanese"/>
    <property type="match status" value="1"/>
</dbReference>
<dbReference type="InterPro" id="IPR050229">
    <property type="entry name" value="GlpE_sulfurtransferase"/>
</dbReference>
<dbReference type="CDD" id="cd00158">
    <property type="entry name" value="RHOD"/>
    <property type="match status" value="1"/>
</dbReference>
<keyword evidence="3" id="KW-1185">Reference proteome</keyword>
<dbReference type="SUPFAM" id="SSF52821">
    <property type="entry name" value="Rhodanese/Cell cycle control phosphatase"/>
    <property type="match status" value="1"/>
</dbReference>
<evidence type="ECO:0000313" key="2">
    <source>
        <dbReference type="EMBL" id="REG82648.1"/>
    </source>
</evidence>
<dbReference type="EMBL" id="QUNG01000008">
    <property type="protein sequence ID" value="REG82648.1"/>
    <property type="molecule type" value="Genomic_DNA"/>
</dbReference>
<gene>
    <name evidence="2" type="ORF">DFP81_10882</name>
</gene>
<reference evidence="2 3" key="1">
    <citation type="submission" date="2018-08" db="EMBL/GenBank/DDBJ databases">
        <title>Genomic Encyclopedia of Type Strains, Phase III (KMG-III): the genomes of soil and plant-associated and newly described type strains.</title>
        <authorList>
            <person name="Whitman W."/>
        </authorList>
    </citation>
    <scope>NUCLEOTIDE SEQUENCE [LARGE SCALE GENOMIC DNA]</scope>
    <source>
        <strain evidence="2 3">CECT 7375</strain>
    </source>
</reference>
<evidence type="ECO:0000259" key="1">
    <source>
        <dbReference type="PROSITE" id="PS50206"/>
    </source>
</evidence>
<sequence>MMMNQIIEFATNHWEMVAVFLAVLATLIFSETKGGPQGLTPSAATNLMNTEDAVILDIRPEKEFKTGFITGAMNIPATKIKSSLTKLEKHKNDPIIVVCKSGIHSGPSSKELKKAGFSKVFKLQGGIAEWQSSNLPLVKK</sequence>
<dbReference type="InterPro" id="IPR001763">
    <property type="entry name" value="Rhodanese-like_dom"/>
</dbReference>
<feature type="domain" description="Rhodanese" evidence="1">
    <location>
        <begin position="49"/>
        <end position="139"/>
    </location>
</feature>
<dbReference type="InterPro" id="IPR036873">
    <property type="entry name" value="Rhodanese-like_dom_sf"/>
</dbReference>
<dbReference type="Proteomes" id="UP000256542">
    <property type="component" value="Unassembled WGS sequence"/>
</dbReference>
<accession>A0A3E0DM98</accession>
<dbReference type="AlphaFoldDB" id="A0A3E0DM98"/>
<name>A0A3E0DM98_9GAMM</name>
<protein>
    <submittedName>
        <fullName evidence="2">Rhodanese-related sulfurtransferase</fullName>
    </submittedName>
</protein>
<proteinExistence type="predicted"/>
<dbReference type="Gene3D" id="3.40.250.10">
    <property type="entry name" value="Rhodanese-like domain"/>
    <property type="match status" value="1"/>
</dbReference>
<dbReference type="PROSITE" id="PS50206">
    <property type="entry name" value="RHODANESE_3"/>
    <property type="match status" value="1"/>
</dbReference>
<evidence type="ECO:0000313" key="3">
    <source>
        <dbReference type="Proteomes" id="UP000256542"/>
    </source>
</evidence>
<dbReference type="RefSeq" id="WP_342769967.1">
    <property type="nucleotide sequence ID" value="NZ_QUNG01000008.1"/>
</dbReference>
<organism evidence="2 3">
    <name type="scientific">Marinomonas pollencensis</name>
    <dbReference type="NCBI Taxonomy" id="491954"/>
    <lineage>
        <taxon>Bacteria</taxon>
        <taxon>Pseudomonadati</taxon>
        <taxon>Pseudomonadota</taxon>
        <taxon>Gammaproteobacteria</taxon>
        <taxon>Oceanospirillales</taxon>
        <taxon>Oceanospirillaceae</taxon>
        <taxon>Marinomonas</taxon>
    </lineage>
</organism>
<dbReference type="SMART" id="SM00450">
    <property type="entry name" value="RHOD"/>
    <property type="match status" value="1"/>
</dbReference>
<keyword evidence="2" id="KW-0808">Transferase</keyword>